<dbReference type="GO" id="GO:0034335">
    <property type="term" value="F:DNA negative supercoiling activity"/>
    <property type="evidence" value="ECO:0007669"/>
    <property type="project" value="UniProtKB-ARBA"/>
</dbReference>
<evidence type="ECO:0000256" key="4">
    <source>
        <dbReference type="ARBA" id="ARBA00012895"/>
    </source>
</evidence>
<evidence type="ECO:0000313" key="14">
    <source>
        <dbReference type="Proteomes" id="UP000249762"/>
    </source>
</evidence>
<keyword evidence="7" id="KW-0067">ATP-binding</keyword>
<dbReference type="AlphaFoldDB" id="A0A328PVT9"/>
<comment type="caution">
    <text evidence="13">The sequence shown here is derived from an EMBL/GenBank/DDBJ whole genome shotgun (WGS) entry which is preliminary data.</text>
</comment>
<dbReference type="InterPro" id="IPR006171">
    <property type="entry name" value="TOPRIM_dom"/>
</dbReference>
<dbReference type="PROSITE" id="PS00177">
    <property type="entry name" value="TOPOISOMERASE_II"/>
    <property type="match status" value="1"/>
</dbReference>
<dbReference type="GO" id="GO:0046872">
    <property type="term" value="F:metal ion binding"/>
    <property type="evidence" value="ECO:0007669"/>
    <property type="project" value="UniProtKB-KW"/>
</dbReference>
<dbReference type="Pfam" id="PF00204">
    <property type="entry name" value="DNA_gyraseB"/>
    <property type="match status" value="1"/>
</dbReference>
<dbReference type="Pfam" id="PF00986">
    <property type="entry name" value="DNA_gyraseB_C"/>
    <property type="match status" value="1"/>
</dbReference>
<keyword evidence="8" id="KW-0460">Magnesium</keyword>
<gene>
    <name evidence="13" type="ORF">DNK47_00100</name>
</gene>
<dbReference type="InterPro" id="IPR003594">
    <property type="entry name" value="HATPase_dom"/>
</dbReference>
<dbReference type="Gene3D" id="3.30.230.10">
    <property type="match status" value="1"/>
</dbReference>
<proteinExistence type="inferred from homology"/>
<dbReference type="RefSeq" id="WP_112664927.1">
    <property type="nucleotide sequence ID" value="NZ_QKVO01000001.1"/>
</dbReference>
<sequence>MSDEETKPINNYDDKSIQVLDWNAHIRKRPGMYIGDKGLGGLHHLIWEALDNSVDEAVAGFANKIELVIEEDHIVSVADNGRGLPTGLNEKTGLSNIVTIFTSIGAGGKFDNSSYKMSGGLHGVGVKCVNALSTFLEVEVKRGGRFYKTRFVDGGRLESGPDWTELEDSSLSGTKVKWQPDFEIFEEFEYDLGLIKDRLERLSFLNKNISFSFEHKPTQEKVSFLSEGGLTDWVEKINANLQPVHSIQNIEITETEVLRKTKNEEIKNLLKLSLSFQYVEDREEPVIYSFCNNIPTSLGGTHLESVRDGILECIREYAFDHKMVKDKYDLKKEDVTNGLTAIISLYYTDPIYKGQTKETLINQEIRKKIKEEIDKWFHLFFQENVEAMQAILTHVEEEYRKRLQRERVHLLDKEIQRESLLDFAGKLADCTIKNPELSELYIVEGDSAGGSAKSARNREFQAILPIKGKLINVEKNTNVGKNSEVRNLVTAIGCDFDKKFDIKKLKYNKIVLMTDADVDGAHIRVLLLTFFHKYMRPLIENGNIYIAQPPLYRASSRKETIYLFDDKEREKFEQERNKSKSFEINRFKGLGEMSPTQLWETTMDPKTRTFLQITRRDFEETQAAMNRLMGKHVKPRREFIEQNYYKAVLDI</sequence>
<dbReference type="InterPro" id="IPR002288">
    <property type="entry name" value="DNA_gyrase_B_C"/>
</dbReference>
<dbReference type="InterPro" id="IPR018522">
    <property type="entry name" value="TopoIIA_CS"/>
</dbReference>
<dbReference type="InterPro" id="IPR000565">
    <property type="entry name" value="Topo_IIA_B"/>
</dbReference>
<dbReference type="SUPFAM" id="SSF54211">
    <property type="entry name" value="Ribosomal protein S5 domain 2-like"/>
    <property type="match status" value="1"/>
</dbReference>
<evidence type="ECO:0000256" key="5">
    <source>
        <dbReference type="ARBA" id="ARBA00022723"/>
    </source>
</evidence>
<dbReference type="GO" id="GO:0003677">
    <property type="term" value="F:DNA binding"/>
    <property type="evidence" value="ECO:0007669"/>
    <property type="project" value="UniProtKB-KW"/>
</dbReference>
<dbReference type="PROSITE" id="PS50880">
    <property type="entry name" value="TOPRIM"/>
    <property type="match status" value="1"/>
</dbReference>
<evidence type="ECO:0000259" key="12">
    <source>
        <dbReference type="PROSITE" id="PS50880"/>
    </source>
</evidence>
<dbReference type="Proteomes" id="UP000249762">
    <property type="component" value="Unassembled WGS sequence"/>
</dbReference>
<dbReference type="Pfam" id="PF01751">
    <property type="entry name" value="Toprim"/>
    <property type="match status" value="1"/>
</dbReference>
<organism evidence="13 14">
    <name type="scientific">Mycoplasma wenyonii</name>
    <dbReference type="NCBI Taxonomy" id="65123"/>
    <lineage>
        <taxon>Bacteria</taxon>
        <taxon>Bacillati</taxon>
        <taxon>Mycoplasmatota</taxon>
        <taxon>Mollicutes</taxon>
        <taxon>Mycoplasmataceae</taxon>
        <taxon>Mycoplasma</taxon>
    </lineage>
</organism>
<comment type="cofactor">
    <cofactor evidence="2">
        <name>Mg(2+)</name>
        <dbReference type="ChEBI" id="CHEBI:18420"/>
    </cofactor>
</comment>
<evidence type="ECO:0000256" key="1">
    <source>
        <dbReference type="ARBA" id="ARBA00000185"/>
    </source>
</evidence>
<keyword evidence="14" id="KW-1185">Reference proteome</keyword>
<protein>
    <recommendedName>
        <fullName evidence="4">DNA topoisomerase (ATP-hydrolyzing)</fullName>
        <ecNumber evidence="4">5.6.2.2</ecNumber>
    </recommendedName>
</protein>
<keyword evidence="6" id="KW-0547">Nucleotide-binding</keyword>
<evidence type="ECO:0000256" key="9">
    <source>
        <dbReference type="ARBA" id="ARBA00023029"/>
    </source>
</evidence>
<evidence type="ECO:0000256" key="8">
    <source>
        <dbReference type="ARBA" id="ARBA00022842"/>
    </source>
</evidence>
<dbReference type="InterPro" id="IPR036890">
    <property type="entry name" value="HATPase_C_sf"/>
</dbReference>
<evidence type="ECO:0000256" key="11">
    <source>
        <dbReference type="ARBA" id="ARBA00023235"/>
    </source>
</evidence>
<evidence type="ECO:0000256" key="7">
    <source>
        <dbReference type="ARBA" id="ARBA00022840"/>
    </source>
</evidence>
<evidence type="ECO:0000313" key="13">
    <source>
        <dbReference type="EMBL" id="RAO95259.1"/>
    </source>
</evidence>
<evidence type="ECO:0000256" key="6">
    <source>
        <dbReference type="ARBA" id="ARBA00022741"/>
    </source>
</evidence>
<dbReference type="SMART" id="SM00433">
    <property type="entry name" value="TOP2c"/>
    <property type="match status" value="1"/>
</dbReference>
<keyword evidence="11" id="KW-0413">Isomerase</keyword>
<dbReference type="GO" id="GO:0006265">
    <property type="term" value="P:DNA topological change"/>
    <property type="evidence" value="ECO:0007669"/>
    <property type="project" value="InterPro"/>
</dbReference>
<dbReference type="InterPro" id="IPR013506">
    <property type="entry name" value="Topo_IIA_bsu_dom2"/>
</dbReference>
<dbReference type="SMART" id="SM00387">
    <property type="entry name" value="HATPase_c"/>
    <property type="match status" value="1"/>
</dbReference>
<dbReference type="PRINTS" id="PR00418">
    <property type="entry name" value="TPI2FAMILY"/>
</dbReference>
<keyword evidence="5" id="KW-0479">Metal-binding</keyword>
<dbReference type="PANTHER" id="PTHR45866">
    <property type="entry name" value="DNA GYRASE/TOPOISOMERASE SUBUNIT B"/>
    <property type="match status" value="1"/>
</dbReference>
<dbReference type="InterPro" id="IPR013759">
    <property type="entry name" value="Topo_IIA_B_C"/>
</dbReference>
<evidence type="ECO:0000256" key="2">
    <source>
        <dbReference type="ARBA" id="ARBA00001946"/>
    </source>
</evidence>
<dbReference type="FunFam" id="3.40.50.670:FF:000001">
    <property type="entry name" value="DNA topoisomerase 2"/>
    <property type="match status" value="1"/>
</dbReference>
<dbReference type="EMBL" id="QKVO01000001">
    <property type="protein sequence ID" value="RAO95259.1"/>
    <property type="molecule type" value="Genomic_DNA"/>
</dbReference>
<evidence type="ECO:0000256" key="3">
    <source>
        <dbReference type="ARBA" id="ARBA00010708"/>
    </source>
</evidence>
<dbReference type="InterPro" id="IPR014721">
    <property type="entry name" value="Ribsml_uS5_D2-typ_fold_subgr"/>
</dbReference>
<keyword evidence="10" id="KW-0238">DNA-binding</keyword>
<keyword evidence="9" id="KW-0799">Topoisomerase</keyword>
<dbReference type="InterPro" id="IPR001241">
    <property type="entry name" value="Topo_IIA"/>
</dbReference>
<dbReference type="InterPro" id="IPR013760">
    <property type="entry name" value="Topo_IIA-like_dom_sf"/>
</dbReference>
<comment type="similarity">
    <text evidence="3">Belongs to the type II topoisomerase GyrB family.</text>
</comment>
<dbReference type="SUPFAM" id="SSF55874">
    <property type="entry name" value="ATPase domain of HSP90 chaperone/DNA topoisomerase II/histidine kinase"/>
    <property type="match status" value="1"/>
</dbReference>
<accession>A0A328PVT9</accession>
<dbReference type="GO" id="GO:0005524">
    <property type="term" value="F:ATP binding"/>
    <property type="evidence" value="ECO:0007669"/>
    <property type="project" value="UniProtKB-KW"/>
</dbReference>
<reference evidence="14" key="1">
    <citation type="submission" date="2018-06" db="EMBL/GenBank/DDBJ databases">
        <authorList>
            <person name="Martinez Ocampo F."/>
            <person name="Quiroz Castaneda R.E."/>
            <person name="Rojas Lopez X."/>
        </authorList>
    </citation>
    <scope>NUCLEOTIDE SEQUENCE [LARGE SCALE GENOMIC DNA]</scope>
    <source>
        <strain evidence="14">INIFAP02</strain>
    </source>
</reference>
<dbReference type="Gene3D" id="3.30.565.10">
    <property type="entry name" value="Histidine kinase-like ATPase, C-terminal domain"/>
    <property type="match status" value="1"/>
</dbReference>
<feature type="domain" description="Toprim" evidence="12">
    <location>
        <begin position="438"/>
        <end position="550"/>
    </location>
</feature>
<dbReference type="InterPro" id="IPR020568">
    <property type="entry name" value="Ribosomal_Su5_D2-typ_SF"/>
</dbReference>
<dbReference type="PANTHER" id="PTHR45866:SF1">
    <property type="entry name" value="DNA GYRASE SUBUNIT B, MITOCHONDRIAL"/>
    <property type="match status" value="1"/>
</dbReference>
<dbReference type="SUPFAM" id="SSF56719">
    <property type="entry name" value="Type II DNA topoisomerase"/>
    <property type="match status" value="1"/>
</dbReference>
<dbReference type="CDD" id="cd16928">
    <property type="entry name" value="HATPase_GyrB-like"/>
    <property type="match status" value="1"/>
</dbReference>
<dbReference type="EC" id="5.6.2.2" evidence="4"/>
<evidence type="ECO:0000256" key="10">
    <source>
        <dbReference type="ARBA" id="ARBA00023125"/>
    </source>
</evidence>
<dbReference type="Pfam" id="PF02518">
    <property type="entry name" value="HATPase_c"/>
    <property type="match status" value="1"/>
</dbReference>
<dbReference type="OrthoDB" id="9802808at2"/>
<dbReference type="PRINTS" id="PR01159">
    <property type="entry name" value="DNAGYRASEB"/>
</dbReference>
<name>A0A328PVT9_9MOLU</name>
<comment type="catalytic activity">
    <reaction evidence="1">
        <text>ATP-dependent breakage, passage and rejoining of double-stranded DNA.</text>
        <dbReference type="EC" id="5.6.2.2"/>
    </reaction>
</comment>
<dbReference type="Gene3D" id="3.40.50.670">
    <property type="match status" value="1"/>
</dbReference>